<organism evidence="2 3">
    <name type="scientific">Lyophyllum shimeji</name>
    <name type="common">Hon-shimeji</name>
    <name type="synonym">Tricholoma shimeji</name>
    <dbReference type="NCBI Taxonomy" id="47721"/>
    <lineage>
        <taxon>Eukaryota</taxon>
        <taxon>Fungi</taxon>
        <taxon>Dikarya</taxon>
        <taxon>Basidiomycota</taxon>
        <taxon>Agaricomycotina</taxon>
        <taxon>Agaricomycetes</taxon>
        <taxon>Agaricomycetidae</taxon>
        <taxon>Agaricales</taxon>
        <taxon>Tricholomatineae</taxon>
        <taxon>Lyophyllaceae</taxon>
        <taxon>Lyophyllum</taxon>
    </lineage>
</organism>
<name>A0A9P3PXC0_LYOSH</name>
<feature type="domain" description="Fungal-type protein kinase" evidence="1">
    <location>
        <begin position="32"/>
        <end position="210"/>
    </location>
</feature>
<gene>
    <name evidence="2" type="ORF">LshimejAT787_1302090</name>
</gene>
<dbReference type="InterPro" id="IPR040976">
    <property type="entry name" value="Pkinase_fungal"/>
</dbReference>
<dbReference type="EMBL" id="BRPK01000013">
    <property type="protein sequence ID" value="GLB43308.1"/>
    <property type="molecule type" value="Genomic_DNA"/>
</dbReference>
<dbReference type="Gene3D" id="1.10.510.10">
    <property type="entry name" value="Transferase(Phosphotransferase) domain 1"/>
    <property type="match status" value="1"/>
</dbReference>
<dbReference type="InterPro" id="IPR011009">
    <property type="entry name" value="Kinase-like_dom_sf"/>
</dbReference>
<dbReference type="Pfam" id="PF17667">
    <property type="entry name" value="Pkinase_fungal"/>
    <property type="match status" value="1"/>
</dbReference>
<keyword evidence="3" id="KW-1185">Reference proteome</keyword>
<dbReference type="PANTHER" id="PTHR38248">
    <property type="entry name" value="FUNK1 6"/>
    <property type="match status" value="1"/>
</dbReference>
<evidence type="ECO:0000313" key="2">
    <source>
        <dbReference type="EMBL" id="GLB43308.1"/>
    </source>
</evidence>
<comment type="caution">
    <text evidence="2">The sequence shown here is derived from an EMBL/GenBank/DDBJ whole genome shotgun (WGS) entry which is preliminary data.</text>
</comment>
<dbReference type="SUPFAM" id="SSF56112">
    <property type="entry name" value="Protein kinase-like (PK-like)"/>
    <property type="match status" value="1"/>
</dbReference>
<protein>
    <submittedName>
        <fullName evidence="2">Serine threonine-protein kinase Sgk2</fullName>
    </submittedName>
</protein>
<accession>A0A9P3PXC0</accession>
<dbReference type="OrthoDB" id="5569250at2759"/>
<reference evidence="2" key="1">
    <citation type="submission" date="2022-07" db="EMBL/GenBank/DDBJ databases">
        <title>The genome of Lyophyllum shimeji provides insight into the initial evolution of ectomycorrhizal fungal genome.</title>
        <authorList>
            <person name="Kobayashi Y."/>
            <person name="Shibata T."/>
            <person name="Hirakawa H."/>
            <person name="Shigenobu S."/>
            <person name="Nishiyama T."/>
            <person name="Yamada A."/>
            <person name="Hasebe M."/>
            <person name="Kawaguchi M."/>
        </authorList>
    </citation>
    <scope>NUCLEOTIDE SEQUENCE</scope>
    <source>
        <strain evidence="2">AT787</strain>
    </source>
</reference>
<proteinExistence type="predicted"/>
<sequence>MDYEVAPMTKQKCYPEALKVSWPLPTGPLEADKIARLRRRLPPRWHKHIQPEVNSSALLTAELLKLPHHKLLEIPARDKFEDRQMHALAIKLYGKLREVGSIKAFQHVFVDCVECHYHAYLEGCVLHCDLSEGNLMFKVDAKDTVKGILNDWDMASYVDENNEIKLSTAKHRTGTIPFMARDLLVDEGTEPPPHLYRHDLESFFYILVWAAFHYDFARKVQRPRTLAEFSAWDRESLLEAALAKMGFIASSRAKDPLFRRIPEDSKPLLPWMNSVWALFRDSDIAYEMNRNSPDRDDLTLGGHITFENFMKALGRTR</sequence>
<dbReference type="AlphaFoldDB" id="A0A9P3PXC0"/>
<dbReference type="PANTHER" id="PTHR38248:SF2">
    <property type="entry name" value="FUNK1 11"/>
    <property type="match status" value="1"/>
</dbReference>
<evidence type="ECO:0000259" key="1">
    <source>
        <dbReference type="Pfam" id="PF17667"/>
    </source>
</evidence>
<dbReference type="Proteomes" id="UP001063166">
    <property type="component" value="Unassembled WGS sequence"/>
</dbReference>
<evidence type="ECO:0000313" key="3">
    <source>
        <dbReference type="Proteomes" id="UP001063166"/>
    </source>
</evidence>
<keyword evidence="2" id="KW-0418">Kinase</keyword>
<dbReference type="GO" id="GO:0016301">
    <property type="term" value="F:kinase activity"/>
    <property type="evidence" value="ECO:0007669"/>
    <property type="project" value="UniProtKB-KW"/>
</dbReference>
<keyword evidence="2" id="KW-0808">Transferase</keyword>